<dbReference type="EMBL" id="JBHTJM010000006">
    <property type="protein sequence ID" value="MFD0963587.1"/>
    <property type="molecule type" value="Genomic_DNA"/>
</dbReference>
<proteinExistence type="predicted"/>
<dbReference type="InterPro" id="IPR036737">
    <property type="entry name" value="OmpA-like_sf"/>
</dbReference>
<accession>A0ABW3I206</accession>
<dbReference type="Gene3D" id="3.30.1330.60">
    <property type="entry name" value="OmpA-like domain"/>
    <property type="match status" value="1"/>
</dbReference>
<comment type="caution">
    <text evidence="6">The sequence shown here is derived from an EMBL/GenBank/DDBJ whole genome shotgun (WGS) entry which is preliminary data.</text>
</comment>
<keyword evidence="3" id="KW-0998">Cell outer membrane</keyword>
<keyword evidence="7" id="KW-1185">Reference proteome</keyword>
<dbReference type="InterPro" id="IPR050330">
    <property type="entry name" value="Bact_OuterMem_StrucFunc"/>
</dbReference>
<dbReference type="SUPFAM" id="SSF103088">
    <property type="entry name" value="OmpA-like"/>
    <property type="match status" value="1"/>
</dbReference>
<evidence type="ECO:0000256" key="4">
    <source>
        <dbReference type="PROSITE-ProRule" id="PRU00473"/>
    </source>
</evidence>
<dbReference type="InterPro" id="IPR011659">
    <property type="entry name" value="WD40"/>
</dbReference>
<dbReference type="Pfam" id="PF07676">
    <property type="entry name" value="PD40"/>
    <property type="match status" value="2"/>
</dbReference>
<sequence length="526" mass="60155">MNKTTFLVTLLLPLLIFSQDHLLDNVYINNLSKELKTYTVLDAGINTKFDEKGATFFKDKFLIISSRKVGAFSKKDEITNQPYSKVYCLDIKQSGDLKRPLLFSTSLNAKNAHIGAIIFTPDEKTAYFTKSNSKNNYQLYKATINAKKPGKWKNIELLNFSLNQPYLDIKDLYINPEGSLLYFCSNSQKEGFGGYDIYVADIKNDKTIGEPLNLGKKVNTEGDERSPYITGDKKYLFFASSGHHSTGGLDLYKSRIVHHQFTQPINLGLDINSAQDDYAFVMANNKIAYFTSNRLNGHGGTDIYKIILNPPSQDLSGYVLDDETNIILPDAKITLLDEEGNILSTTKSNKNGYYTFNKLNSLDRYFIHVEKEGYFTLNSPFKAYQIKNYTYKENLYLHTEEPEIITLDYKTFIKLDKIYFEYNKSTVKPESYYLLDKVAGILRKHPEYHLEIRSHSDNRGTSVYNLKLSQKRANAALNYLANKGISKNRLTAIGFGESNLLIKCDTNCTEEQHQTNRRTEFILTNK</sequence>
<dbReference type="CDD" id="cd07185">
    <property type="entry name" value="OmpA_C-like"/>
    <property type="match status" value="1"/>
</dbReference>
<dbReference type="Proteomes" id="UP001596997">
    <property type="component" value="Unassembled WGS sequence"/>
</dbReference>
<dbReference type="RefSeq" id="WP_377714442.1">
    <property type="nucleotide sequence ID" value="NZ_JBHTJM010000006.1"/>
</dbReference>
<feature type="domain" description="OmpA-like" evidence="5">
    <location>
        <begin position="407"/>
        <end position="526"/>
    </location>
</feature>
<dbReference type="Pfam" id="PF13620">
    <property type="entry name" value="CarboxypepD_reg"/>
    <property type="match status" value="1"/>
</dbReference>
<evidence type="ECO:0000313" key="6">
    <source>
        <dbReference type="EMBL" id="MFD0963587.1"/>
    </source>
</evidence>
<dbReference type="PROSITE" id="PS51123">
    <property type="entry name" value="OMPA_2"/>
    <property type="match status" value="1"/>
</dbReference>
<reference evidence="7" key="1">
    <citation type="journal article" date="2019" name="Int. J. Syst. Evol. Microbiol.">
        <title>The Global Catalogue of Microorganisms (GCM) 10K type strain sequencing project: providing services to taxonomists for standard genome sequencing and annotation.</title>
        <authorList>
            <consortium name="The Broad Institute Genomics Platform"/>
            <consortium name="The Broad Institute Genome Sequencing Center for Infectious Disease"/>
            <person name="Wu L."/>
            <person name="Ma J."/>
        </authorList>
    </citation>
    <scope>NUCLEOTIDE SEQUENCE [LARGE SCALE GENOMIC DNA]</scope>
    <source>
        <strain evidence="7">CCUG 62114</strain>
    </source>
</reference>
<organism evidence="6 7">
    <name type="scientific">Pseudofulvibacter geojedonensis</name>
    <dbReference type="NCBI Taxonomy" id="1123758"/>
    <lineage>
        <taxon>Bacteria</taxon>
        <taxon>Pseudomonadati</taxon>
        <taxon>Bacteroidota</taxon>
        <taxon>Flavobacteriia</taxon>
        <taxon>Flavobacteriales</taxon>
        <taxon>Flavobacteriaceae</taxon>
        <taxon>Pseudofulvibacter</taxon>
    </lineage>
</organism>
<evidence type="ECO:0000259" key="5">
    <source>
        <dbReference type="PROSITE" id="PS51123"/>
    </source>
</evidence>
<protein>
    <submittedName>
        <fullName evidence="6">OmpA family protein</fullName>
    </submittedName>
</protein>
<evidence type="ECO:0000313" key="7">
    <source>
        <dbReference type="Proteomes" id="UP001596997"/>
    </source>
</evidence>
<dbReference type="Pfam" id="PF00691">
    <property type="entry name" value="OmpA"/>
    <property type="match status" value="1"/>
</dbReference>
<dbReference type="SUPFAM" id="SSF82171">
    <property type="entry name" value="DPP6 N-terminal domain-like"/>
    <property type="match status" value="1"/>
</dbReference>
<dbReference type="PRINTS" id="PR01021">
    <property type="entry name" value="OMPADOMAIN"/>
</dbReference>
<evidence type="ECO:0000256" key="3">
    <source>
        <dbReference type="ARBA" id="ARBA00023237"/>
    </source>
</evidence>
<dbReference type="PANTHER" id="PTHR30329:SF21">
    <property type="entry name" value="LIPOPROTEIN YIAD-RELATED"/>
    <property type="match status" value="1"/>
</dbReference>
<evidence type="ECO:0000256" key="1">
    <source>
        <dbReference type="ARBA" id="ARBA00004442"/>
    </source>
</evidence>
<evidence type="ECO:0000256" key="2">
    <source>
        <dbReference type="ARBA" id="ARBA00023136"/>
    </source>
</evidence>
<dbReference type="Gene3D" id="2.60.40.1120">
    <property type="entry name" value="Carboxypeptidase-like, regulatory domain"/>
    <property type="match status" value="1"/>
</dbReference>
<name>A0ABW3I206_9FLAO</name>
<dbReference type="SUPFAM" id="SSF49478">
    <property type="entry name" value="Cna protein B-type domain"/>
    <property type="match status" value="1"/>
</dbReference>
<gene>
    <name evidence="6" type="ORF">ACFQ1O_06195</name>
</gene>
<keyword evidence="2 4" id="KW-0472">Membrane</keyword>
<comment type="subcellular location">
    <subcellularLocation>
        <location evidence="1">Cell outer membrane</location>
    </subcellularLocation>
</comment>
<dbReference type="InterPro" id="IPR006664">
    <property type="entry name" value="OMP_bac"/>
</dbReference>
<dbReference type="InterPro" id="IPR006665">
    <property type="entry name" value="OmpA-like"/>
</dbReference>
<dbReference type="PANTHER" id="PTHR30329">
    <property type="entry name" value="STATOR ELEMENT OF FLAGELLAR MOTOR COMPLEX"/>
    <property type="match status" value="1"/>
</dbReference>